<evidence type="ECO:0000259" key="2">
    <source>
        <dbReference type="PROSITE" id="PS51918"/>
    </source>
</evidence>
<dbReference type="PROSITE" id="PS51918">
    <property type="entry name" value="RADICAL_SAM"/>
    <property type="match status" value="1"/>
</dbReference>
<dbReference type="SMART" id="SM00729">
    <property type="entry name" value="Elp3"/>
    <property type="match status" value="1"/>
</dbReference>
<dbReference type="CDD" id="cd01335">
    <property type="entry name" value="Radical_SAM"/>
    <property type="match status" value="1"/>
</dbReference>
<organism evidence="3 6">
    <name type="scientific">Methanothrix harundinacea</name>
    <dbReference type="NCBI Taxonomy" id="301375"/>
    <lineage>
        <taxon>Archaea</taxon>
        <taxon>Methanobacteriati</taxon>
        <taxon>Methanobacteriota</taxon>
        <taxon>Stenosarchaea group</taxon>
        <taxon>Methanomicrobia</taxon>
        <taxon>Methanotrichales</taxon>
        <taxon>Methanotrichaceae</taxon>
        <taxon>Methanothrix</taxon>
    </lineage>
</organism>
<dbReference type="GO" id="GO:0003824">
    <property type="term" value="F:catalytic activity"/>
    <property type="evidence" value="ECO:0007669"/>
    <property type="project" value="InterPro"/>
</dbReference>
<dbReference type="Gene3D" id="3.80.30.20">
    <property type="entry name" value="tm_1862 like domain"/>
    <property type="match status" value="1"/>
</dbReference>
<dbReference type="InterPro" id="IPR007197">
    <property type="entry name" value="rSAM"/>
</dbReference>
<dbReference type="InterPro" id="IPR023404">
    <property type="entry name" value="rSAM_horseshoe"/>
</dbReference>
<dbReference type="InterPro" id="IPR058240">
    <property type="entry name" value="rSAM_sf"/>
</dbReference>
<sequence length="501" mass="55277">MIQLMSGKRIVLTSDATMMSNYNGGVMLGFAAILPASMISERIFKWLFCPPVEAGSDGSALLAPCGMRKVEAALLESGFSQDEVMVAHPDHLDEAIGPDTEIVGITHDDPMGKIAVREIEEMIGRGAPYNRTKFLELLSHPLIKEYRPKVVIGGNGSWELRGEDVGVDLIYLGEGERTFPRVCKKMMVGEDVGGEIEGETVPGDEIPVNRGATVGGIVEIGRGCWRGCSFCSPTMRKPRHRPVSNILEDAKVNLGAGQTDLILHSEDAFMYGSNGTEPAREKILDLFRQVKDLGPRTVDVSHMSLASVYHSQDLLAEISEIVGVGIDQKYMSAWIGIETGSPRLLAKHMKNKTKPAPLEIWPEMVRECYALFKDRSWLPVASLVLGLPGETEEDVVLTTELVESLKGHIGLMLPLFFTPIGETRLGNARGFGKDGARPEHWELVGTCLEYNLRHLKALHRYYSERMTAGLGQHLALRGVNLLSDYALKKYLRRMKRGEPPN</sequence>
<reference evidence="4" key="1">
    <citation type="journal article" date="2015" name="MBio">
        <title>Genome-resolved metagenomic analysis reveals roles for candidate phyla and other microbial community members in biogeochemical transformations in oil reservoirs.</title>
        <authorList>
            <person name="Hu P."/>
            <person name="Tom L."/>
            <person name="Singh A."/>
            <person name="Thomas B.C."/>
            <person name="Baker B.J."/>
            <person name="Piceno Y.M."/>
            <person name="Andersen G.L."/>
            <person name="Banfield J.F."/>
        </authorList>
    </citation>
    <scope>NUCLEOTIDE SEQUENCE [LARGE SCALE GENOMIC DNA]</scope>
    <source>
        <strain evidence="4">56_747</strain>
    </source>
</reference>
<dbReference type="Proteomes" id="UP000057043">
    <property type="component" value="Unassembled WGS sequence"/>
</dbReference>
<dbReference type="GO" id="GO:0051536">
    <property type="term" value="F:iron-sulfur cluster binding"/>
    <property type="evidence" value="ECO:0007669"/>
    <property type="project" value="InterPro"/>
</dbReference>
<dbReference type="InterPro" id="IPR006638">
    <property type="entry name" value="Elp3/MiaA/NifB-like_rSAM"/>
</dbReference>
<evidence type="ECO:0000313" key="6">
    <source>
        <dbReference type="Proteomes" id="UP000057043"/>
    </source>
</evidence>
<dbReference type="EMBL" id="LGFT01000040">
    <property type="protein sequence ID" value="KUK43944.1"/>
    <property type="molecule type" value="Genomic_DNA"/>
</dbReference>
<keyword evidence="1" id="KW-1133">Transmembrane helix</keyword>
<gene>
    <name evidence="3" type="ORF">XD72_1673</name>
    <name evidence="4" type="ORF">XE07_1952</name>
</gene>
<dbReference type="PANTHER" id="PTHR42731">
    <property type="entry name" value="SLL1084 PROTEIN"/>
    <property type="match status" value="1"/>
</dbReference>
<dbReference type="SFLD" id="SFLDS00029">
    <property type="entry name" value="Radical_SAM"/>
    <property type="match status" value="1"/>
</dbReference>
<dbReference type="PATRIC" id="fig|301375.6.peg.1699"/>
<dbReference type="SFLD" id="SFLDG01082">
    <property type="entry name" value="B12-binding_domain_containing"/>
    <property type="match status" value="1"/>
</dbReference>
<accession>A0A101FT84</accession>
<evidence type="ECO:0000256" key="1">
    <source>
        <dbReference type="SAM" id="Phobius"/>
    </source>
</evidence>
<name>A0A101FT84_9EURY</name>
<dbReference type="Pfam" id="PF04055">
    <property type="entry name" value="Radical_SAM"/>
    <property type="match status" value="1"/>
</dbReference>
<feature type="domain" description="Radical SAM core" evidence="2">
    <location>
        <begin position="210"/>
        <end position="465"/>
    </location>
</feature>
<proteinExistence type="predicted"/>
<protein>
    <submittedName>
        <fullName evidence="3">Radical SAM domain protein</fullName>
    </submittedName>
</protein>
<dbReference type="PANTHER" id="PTHR42731:SF4">
    <property type="entry name" value="RADICAL SAM DOMAIN PROTEIN"/>
    <property type="match status" value="1"/>
</dbReference>
<comment type="caution">
    <text evidence="3">The sequence shown here is derived from an EMBL/GenBank/DDBJ whole genome shotgun (WGS) entry which is preliminary data.</text>
</comment>
<dbReference type="EMBL" id="LGHB01000039">
    <property type="protein sequence ID" value="KUK95013.1"/>
    <property type="molecule type" value="Genomic_DNA"/>
</dbReference>
<evidence type="ECO:0000313" key="3">
    <source>
        <dbReference type="EMBL" id="KUK43944.1"/>
    </source>
</evidence>
<reference evidence="5 6" key="2">
    <citation type="journal article" date="2015" name="MBio">
        <title>Genome-Resolved Metagenomic Analysis Reveals Roles for Candidate Phyla and Other Microbial Community Members in Biogeochemical Transformations in Oil Reservoirs.</title>
        <authorList>
            <person name="Hu P."/>
            <person name="Tom L."/>
            <person name="Singh A."/>
            <person name="Thomas B.C."/>
            <person name="Baker B.J."/>
            <person name="Piceno Y.M."/>
            <person name="Andersen G.L."/>
            <person name="Banfield J.F."/>
        </authorList>
    </citation>
    <scope>NUCLEOTIDE SEQUENCE [LARGE SCALE GENOMIC DNA]</scope>
    <source>
        <strain evidence="3">57_489</strain>
    </source>
</reference>
<dbReference type="AlphaFoldDB" id="A0A101FT84"/>
<feature type="transmembrane region" description="Helical" evidence="1">
    <location>
        <begin position="21"/>
        <end position="39"/>
    </location>
</feature>
<evidence type="ECO:0000313" key="5">
    <source>
        <dbReference type="Proteomes" id="UP000053961"/>
    </source>
</evidence>
<keyword evidence="1" id="KW-0472">Membrane</keyword>
<dbReference type="Proteomes" id="UP000053961">
    <property type="component" value="Unassembled WGS sequence"/>
</dbReference>
<keyword evidence="1" id="KW-0812">Transmembrane</keyword>
<evidence type="ECO:0000313" key="4">
    <source>
        <dbReference type="EMBL" id="KUK95013.1"/>
    </source>
</evidence>
<dbReference type="SUPFAM" id="SSF102114">
    <property type="entry name" value="Radical SAM enzymes"/>
    <property type="match status" value="1"/>
</dbReference>